<feature type="region of interest" description="Disordered" evidence="1">
    <location>
        <begin position="1"/>
        <end position="42"/>
    </location>
</feature>
<evidence type="ECO:0000256" key="1">
    <source>
        <dbReference type="SAM" id="MobiDB-lite"/>
    </source>
</evidence>
<reference evidence="3" key="1">
    <citation type="journal article" date="2017" name="Nat. Commun.">
        <title>The asparagus genome sheds light on the origin and evolution of a young Y chromosome.</title>
        <authorList>
            <person name="Harkess A."/>
            <person name="Zhou J."/>
            <person name="Xu C."/>
            <person name="Bowers J.E."/>
            <person name="Van der Hulst R."/>
            <person name="Ayyampalayam S."/>
            <person name="Mercati F."/>
            <person name="Riccardi P."/>
            <person name="McKain M.R."/>
            <person name="Kakrana A."/>
            <person name="Tang H."/>
            <person name="Ray J."/>
            <person name="Groenendijk J."/>
            <person name="Arikit S."/>
            <person name="Mathioni S.M."/>
            <person name="Nakano M."/>
            <person name="Shan H."/>
            <person name="Telgmann-Rauber A."/>
            <person name="Kanno A."/>
            <person name="Yue Z."/>
            <person name="Chen H."/>
            <person name="Li W."/>
            <person name="Chen Y."/>
            <person name="Xu X."/>
            <person name="Zhang Y."/>
            <person name="Luo S."/>
            <person name="Chen H."/>
            <person name="Gao J."/>
            <person name="Mao Z."/>
            <person name="Pires J.C."/>
            <person name="Luo M."/>
            <person name="Kudrna D."/>
            <person name="Wing R.A."/>
            <person name="Meyers B.C."/>
            <person name="Yi K."/>
            <person name="Kong H."/>
            <person name="Lavrijsen P."/>
            <person name="Sunseri F."/>
            <person name="Falavigna A."/>
            <person name="Ye Y."/>
            <person name="Leebens-Mack J.H."/>
            <person name="Chen G."/>
        </authorList>
    </citation>
    <scope>NUCLEOTIDE SEQUENCE [LARGE SCALE GENOMIC DNA]</scope>
    <source>
        <strain evidence="3">cv. DH0086</strain>
    </source>
</reference>
<dbReference type="EMBL" id="CM007383">
    <property type="protein sequence ID" value="ONK74718.1"/>
    <property type="molecule type" value="Genomic_DNA"/>
</dbReference>
<gene>
    <name evidence="2" type="ORF">A4U43_C03F9430</name>
</gene>
<evidence type="ECO:0000313" key="2">
    <source>
        <dbReference type="EMBL" id="ONK74718.1"/>
    </source>
</evidence>
<dbReference type="Gramene" id="ONK74718">
    <property type="protein sequence ID" value="ONK74718"/>
    <property type="gene ID" value="A4U43_C03F9430"/>
</dbReference>
<keyword evidence="3" id="KW-1185">Reference proteome</keyword>
<dbReference type="AlphaFoldDB" id="A0A5P1F8L1"/>
<dbReference type="Proteomes" id="UP000243459">
    <property type="component" value="Chromosome 3"/>
</dbReference>
<organism evidence="2 3">
    <name type="scientific">Asparagus officinalis</name>
    <name type="common">Garden asparagus</name>
    <dbReference type="NCBI Taxonomy" id="4686"/>
    <lineage>
        <taxon>Eukaryota</taxon>
        <taxon>Viridiplantae</taxon>
        <taxon>Streptophyta</taxon>
        <taxon>Embryophyta</taxon>
        <taxon>Tracheophyta</taxon>
        <taxon>Spermatophyta</taxon>
        <taxon>Magnoliopsida</taxon>
        <taxon>Liliopsida</taxon>
        <taxon>Asparagales</taxon>
        <taxon>Asparagaceae</taxon>
        <taxon>Asparagoideae</taxon>
        <taxon>Asparagus</taxon>
    </lineage>
</organism>
<name>A0A5P1F8L1_ASPOF</name>
<sequence length="131" mass="13926">MGLLSWWKSKPTPPPSAPTPSKDPNSTSAQNPPSEIPGLNGAVEVRRRPEEVTVFSPMNLSLAAGRSCPLPATMRPSFGSCSDFGVRSKNRPMPPSIVGKFSNFSSILGVTDCVQDAYAYGLPNSFDVLGD</sequence>
<protein>
    <submittedName>
        <fullName evidence="2">Uncharacterized protein</fullName>
    </submittedName>
</protein>
<accession>A0A5P1F8L1</accession>
<evidence type="ECO:0000313" key="3">
    <source>
        <dbReference type="Proteomes" id="UP000243459"/>
    </source>
</evidence>
<proteinExistence type="predicted"/>